<proteinExistence type="predicted"/>
<gene>
    <name evidence="2" type="ORF">J9309_09640</name>
</gene>
<dbReference type="Pfam" id="PF01381">
    <property type="entry name" value="HTH_3"/>
    <property type="match status" value="1"/>
</dbReference>
<dbReference type="InterPro" id="IPR010982">
    <property type="entry name" value="Lambda_DNA-bd_dom_sf"/>
</dbReference>
<keyword evidence="3" id="KW-1185">Reference proteome</keyword>
<accession>A0ABX7XAY1</accession>
<organism evidence="2 3">
    <name type="scientific">Faecalibacter bovis</name>
    <dbReference type="NCBI Taxonomy" id="2898187"/>
    <lineage>
        <taxon>Bacteria</taxon>
        <taxon>Pseudomonadati</taxon>
        <taxon>Bacteroidota</taxon>
        <taxon>Flavobacteriia</taxon>
        <taxon>Flavobacteriales</taxon>
        <taxon>Weeksellaceae</taxon>
        <taxon>Faecalibacter</taxon>
    </lineage>
</organism>
<reference evidence="3" key="2">
    <citation type="submission" date="2021-04" db="EMBL/GenBank/DDBJ databases">
        <title>Taxonomy of Flavobacteriaceae bacterium ZY171143.</title>
        <authorList>
            <person name="Li F."/>
        </authorList>
    </citation>
    <scope>NUCLEOTIDE SEQUENCE [LARGE SCALE GENOMIC DNA]</scope>
    <source>
        <strain evidence="3">ZY171143</strain>
    </source>
</reference>
<dbReference type="Proteomes" id="UP000672011">
    <property type="component" value="Chromosome"/>
</dbReference>
<dbReference type="CDD" id="cd00093">
    <property type="entry name" value="HTH_XRE"/>
    <property type="match status" value="1"/>
</dbReference>
<dbReference type="EMBL" id="CP072842">
    <property type="protein sequence ID" value="QTV05050.1"/>
    <property type="molecule type" value="Genomic_DNA"/>
</dbReference>
<dbReference type="InterPro" id="IPR001387">
    <property type="entry name" value="Cro/C1-type_HTH"/>
</dbReference>
<feature type="domain" description="HTH cro/C1-type" evidence="1">
    <location>
        <begin position="33"/>
        <end position="96"/>
    </location>
</feature>
<dbReference type="RefSeq" id="WP_230475681.1">
    <property type="nucleotide sequence ID" value="NZ_CP072842.1"/>
</dbReference>
<dbReference type="SUPFAM" id="SSF47413">
    <property type="entry name" value="lambda repressor-like DNA-binding domains"/>
    <property type="match status" value="1"/>
</dbReference>
<reference evidence="2 3" key="1">
    <citation type="journal article" date="2021" name="Int. J. Syst. Evol. Microbiol.">
        <title>Faecalibacter bovis sp. nov., isolated from cow faeces.</title>
        <authorList>
            <person name="Li F."/>
            <person name="Zhao W."/>
            <person name="Hong Q."/>
            <person name="Shao Q."/>
            <person name="Song J."/>
            <person name="Yang S."/>
        </authorList>
    </citation>
    <scope>NUCLEOTIDE SEQUENCE [LARGE SCALE GENOMIC DNA]</scope>
    <source>
        <strain evidence="2 3">ZY171143</strain>
    </source>
</reference>
<evidence type="ECO:0000313" key="2">
    <source>
        <dbReference type="EMBL" id="QTV05050.1"/>
    </source>
</evidence>
<name>A0ABX7XAY1_9FLAO</name>
<sequence length="127" mass="14581">MKKNNIISDWLDQYGDPEIDKFVEKNLAITEKVRVAMEAKGWKSQDLAKAMDKTPSEVSKWLSGMHNLTLKSIIKMEQALGICLVHTEPIKQYEYVYLGTIKGAEDYVQKVNDYQESYADQAYEIAL</sequence>
<dbReference type="SMART" id="SM00530">
    <property type="entry name" value="HTH_XRE"/>
    <property type="match status" value="1"/>
</dbReference>
<dbReference type="Gene3D" id="1.10.260.40">
    <property type="entry name" value="lambda repressor-like DNA-binding domains"/>
    <property type="match status" value="1"/>
</dbReference>
<dbReference type="PROSITE" id="PS50943">
    <property type="entry name" value="HTH_CROC1"/>
    <property type="match status" value="1"/>
</dbReference>
<evidence type="ECO:0000313" key="3">
    <source>
        <dbReference type="Proteomes" id="UP000672011"/>
    </source>
</evidence>
<protein>
    <submittedName>
        <fullName evidence="2">Helix-turn-helix transcriptional regulator</fullName>
    </submittedName>
</protein>
<evidence type="ECO:0000259" key="1">
    <source>
        <dbReference type="PROSITE" id="PS50943"/>
    </source>
</evidence>